<keyword evidence="7 11" id="KW-0418">Kinase</keyword>
<sequence length="182" mass="20518">MERTLYTLTRPVFLIGFMGAGKTTMARRLARECGLICADTDRCMERKYGMSAKELYEQAGEEGFRQMEAETLEEFVQGEPRIIACGGGIVMGERSREIIRTCGFAVYVHVTADESAERISNHDSRPFFHSMESVRSVNQVRVPLYEELADVTVDSSSRTSGRMAYEVKDILVKEGILCPVRK</sequence>
<evidence type="ECO:0000256" key="6">
    <source>
        <dbReference type="ARBA" id="ARBA00022741"/>
    </source>
</evidence>
<name>A0A172RXC6_9ACTN</name>
<dbReference type="RefSeq" id="WP_066661502.1">
    <property type="nucleotide sequence ID" value="NZ_CP011402.1"/>
</dbReference>
<gene>
    <name evidence="11" type="primary">aroK</name>
    <name evidence="12" type="ORF">SAMN02910314_01683</name>
</gene>
<feature type="binding site" evidence="11">
    <location>
        <begin position="19"/>
        <end position="24"/>
    </location>
    <ligand>
        <name>ATP</name>
        <dbReference type="ChEBI" id="CHEBI:30616"/>
    </ligand>
</feature>
<comment type="subcellular location">
    <subcellularLocation>
        <location evidence="11">Cytoplasm</location>
    </subcellularLocation>
</comment>
<keyword evidence="6 11" id="KW-0547">Nucleotide-binding</keyword>
<comment type="subunit">
    <text evidence="11">Monomer.</text>
</comment>
<keyword evidence="11" id="KW-0460">Magnesium</keyword>
<comment type="function">
    <text evidence="11">Catalyzes the specific phosphorylation of the 3-hydroxyl group of shikimic acid using ATP as a cosubstrate.</text>
</comment>
<dbReference type="GO" id="GO:0004765">
    <property type="term" value="F:shikimate kinase activity"/>
    <property type="evidence" value="ECO:0007669"/>
    <property type="project" value="UniProtKB-UniRule"/>
</dbReference>
<dbReference type="GO" id="GO:0008652">
    <property type="term" value="P:amino acid biosynthetic process"/>
    <property type="evidence" value="ECO:0007669"/>
    <property type="project" value="UniProtKB-KW"/>
</dbReference>
<dbReference type="AlphaFoldDB" id="A0A172RXC6"/>
<dbReference type="GO" id="GO:0009423">
    <property type="term" value="P:chorismate biosynthetic process"/>
    <property type="evidence" value="ECO:0007669"/>
    <property type="project" value="UniProtKB-UniRule"/>
</dbReference>
<dbReference type="UniPathway" id="UPA00053">
    <property type="reaction ID" value="UER00088"/>
</dbReference>
<dbReference type="GO" id="GO:0000287">
    <property type="term" value="F:magnesium ion binding"/>
    <property type="evidence" value="ECO:0007669"/>
    <property type="project" value="UniProtKB-UniRule"/>
</dbReference>
<dbReference type="InterPro" id="IPR000623">
    <property type="entry name" value="Shikimate_kinase/TSH1"/>
</dbReference>
<evidence type="ECO:0000313" key="13">
    <source>
        <dbReference type="Proteomes" id="UP000182975"/>
    </source>
</evidence>
<dbReference type="PANTHER" id="PTHR21087:SF16">
    <property type="entry name" value="SHIKIMATE KINASE 1, CHLOROPLASTIC"/>
    <property type="match status" value="1"/>
</dbReference>
<evidence type="ECO:0000256" key="1">
    <source>
        <dbReference type="ARBA" id="ARBA00004842"/>
    </source>
</evidence>
<dbReference type="GO" id="GO:0005524">
    <property type="term" value="F:ATP binding"/>
    <property type="evidence" value="ECO:0007669"/>
    <property type="project" value="UniProtKB-UniRule"/>
</dbReference>
<keyword evidence="5 11" id="KW-0808">Transferase</keyword>
<feature type="binding site" evidence="11">
    <location>
        <position position="125"/>
    </location>
    <ligand>
        <name>ATP</name>
        <dbReference type="ChEBI" id="CHEBI:30616"/>
    </ligand>
</feature>
<evidence type="ECO:0000256" key="2">
    <source>
        <dbReference type="ARBA" id="ARBA00006997"/>
    </source>
</evidence>
<evidence type="ECO:0000256" key="10">
    <source>
        <dbReference type="ARBA" id="ARBA00048567"/>
    </source>
</evidence>
<feature type="binding site" evidence="11">
    <location>
        <position position="87"/>
    </location>
    <ligand>
        <name>substrate</name>
    </ligand>
</feature>
<proteinExistence type="inferred from homology"/>
<dbReference type="InterPro" id="IPR031322">
    <property type="entry name" value="Shikimate/glucono_kinase"/>
</dbReference>
<evidence type="ECO:0000256" key="11">
    <source>
        <dbReference type="HAMAP-Rule" id="MF_00109"/>
    </source>
</evidence>
<dbReference type="EMBL" id="FOEC01000012">
    <property type="protein sequence ID" value="SEO93907.1"/>
    <property type="molecule type" value="Genomic_DNA"/>
</dbReference>
<feature type="binding site" evidence="11">
    <location>
        <position position="41"/>
    </location>
    <ligand>
        <name>substrate</name>
    </ligand>
</feature>
<keyword evidence="8 11" id="KW-0067">ATP-binding</keyword>
<dbReference type="PROSITE" id="PS01128">
    <property type="entry name" value="SHIKIMATE_KINASE"/>
    <property type="match status" value="1"/>
</dbReference>
<keyword evidence="11" id="KW-0963">Cytoplasm</keyword>
<dbReference type="CDD" id="cd00464">
    <property type="entry name" value="SK"/>
    <property type="match status" value="1"/>
</dbReference>
<comment type="pathway">
    <text evidence="1 11">Metabolic intermediate biosynthesis; chorismate biosynthesis; chorismate from D-erythrose 4-phosphate and phosphoenolpyruvate: step 5/7.</text>
</comment>
<comment type="catalytic activity">
    <reaction evidence="10 11">
        <text>shikimate + ATP = 3-phosphoshikimate + ADP + H(+)</text>
        <dbReference type="Rhea" id="RHEA:13121"/>
        <dbReference type="ChEBI" id="CHEBI:15378"/>
        <dbReference type="ChEBI" id="CHEBI:30616"/>
        <dbReference type="ChEBI" id="CHEBI:36208"/>
        <dbReference type="ChEBI" id="CHEBI:145989"/>
        <dbReference type="ChEBI" id="CHEBI:456216"/>
        <dbReference type="EC" id="2.7.1.71"/>
    </reaction>
</comment>
<dbReference type="PRINTS" id="PR01100">
    <property type="entry name" value="SHIKIMTKNASE"/>
</dbReference>
<dbReference type="GO" id="GO:0005829">
    <property type="term" value="C:cytosol"/>
    <property type="evidence" value="ECO:0007669"/>
    <property type="project" value="TreeGrafter"/>
</dbReference>
<evidence type="ECO:0000256" key="5">
    <source>
        <dbReference type="ARBA" id="ARBA00022679"/>
    </source>
</evidence>
<feature type="binding site" evidence="11">
    <location>
        <position position="158"/>
    </location>
    <ligand>
        <name>ATP</name>
        <dbReference type="ChEBI" id="CHEBI:30616"/>
    </ligand>
</feature>
<dbReference type="HAMAP" id="MF_00109">
    <property type="entry name" value="Shikimate_kinase"/>
    <property type="match status" value="1"/>
</dbReference>
<keyword evidence="13" id="KW-1185">Reference proteome</keyword>
<dbReference type="Gene3D" id="3.40.50.300">
    <property type="entry name" value="P-loop containing nucleotide triphosphate hydrolases"/>
    <property type="match status" value="1"/>
</dbReference>
<reference evidence="13" key="1">
    <citation type="submission" date="2016-10" db="EMBL/GenBank/DDBJ databases">
        <authorList>
            <person name="Varghese N."/>
        </authorList>
    </citation>
    <scope>NUCLEOTIDE SEQUENCE [LARGE SCALE GENOMIC DNA]</scope>
    <source>
        <strain evidence="13">DSM 21843</strain>
    </source>
</reference>
<organism evidence="12 13">
    <name type="scientific">Denitrobacterium detoxificans</name>
    <dbReference type="NCBI Taxonomy" id="79604"/>
    <lineage>
        <taxon>Bacteria</taxon>
        <taxon>Bacillati</taxon>
        <taxon>Actinomycetota</taxon>
        <taxon>Coriobacteriia</taxon>
        <taxon>Eggerthellales</taxon>
        <taxon>Eggerthellaceae</taxon>
        <taxon>Denitrobacterium</taxon>
    </lineage>
</organism>
<evidence type="ECO:0000256" key="4">
    <source>
        <dbReference type="ARBA" id="ARBA00022605"/>
    </source>
</evidence>
<feature type="binding site" evidence="11">
    <location>
        <position position="65"/>
    </location>
    <ligand>
        <name>substrate</name>
    </ligand>
</feature>
<keyword evidence="4 11" id="KW-0028">Amino-acid biosynthesis</keyword>
<accession>A0A172RXC6</accession>
<comment type="cofactor">
    <cofactor evidence="11">
        <name>Mg(2+)</name>
        <dbReference type="ChEBI" id="CHEBI:18420"/>
    </cofactor>
    <text evidence="11">Binds 1 Mg(2+) ion per subunit.</text>
</comment>
<feature type="binding site" evidence="11">
    <location>
        <position position="23"/>
    </location>
    <ligand>
        <name>Mg(2+)</name>
        <dbReference type="ChEBI" id="CHEBI:18420"/>
    </ligand>
</feature>
<dbReference type="STRING" id="79604.AAY81_03655"/>
<evidence type="ECO:0000256" key="3">
    <source>
        <dbReference type="ARBA" id="ARBA00012154"/>
    </source>
</evidence>
<dbReference type="Proteomes" id="UP000182975">
    <property type="component" value="Unassembled WGS sequence"/>
</dbReference>
<evidence type="ECO:0000313" key="12">
    <source>
        <dbReference type="EMBL" id="SEO93907.1"/>
    </source>
</evidence>
<evidence type="ECO:0000256" key="8">
    <source>
        <dbReference type="ARBA" id="ARBA00022840"/>
    </source>
</evidence>
<dbReference type="InterPro" id="IPR027417">
    <property type="entry name" value="P-loop_NTPase"/>
</dbReference>
<dbReference type="KEGG" id="ddt:AAY81_03655"/>
<dbReference type="GO" id="GO:0009073">
    <property type="term" value="P:aromatic amino acid family biosynthetic process"/>
    <property type="evidence" value="ECO:0007669"/>
    <property type="project" value="UniProtKB-KW"/>
</dbReference>
<protein>
    <recommendedName>
        <fullName evidence="3 11">Shikimate kinase</fullName>
        <shortName evidence="11">SK</shortName>
        <ecNumber evidence="3 11">2.7.1.71</ecNumber>
    </recommendedName>
</protein>
<keyword evidence="9 11" id="KW-0057">Aromatic amino acid biosynthesis</keyword>
<keyword evidence="11" id="KW-0479">Metal-binding</keyword>
<feature type="binding site" evidence="11">
    <location>
        <position position="141"/>
    </location>
    <ligand>
        <name>substrate</name>
    </ligand>
</feature>
<evidence type="ECO:0000256" key="7">
    <source>
        <dbReference type="ARBA" id="ARBA00022777"/>
    </source>
</evidence>
<dbReference type="Pfam" id="PF01202">
    <property type="entry name" value="SKI"/>
    <property type="match status" value="1"/>
</dbReference>
<dbReference type="EC" id="2.7.1.71" evidence="3 11"/>
<dbReference type="PATRIC" id="fig|79604.3.peg.744"/>
<dbReference type="PANTHER" id="PTHR21087">
    <property type="entry name" value="SHIKIMATE KINASE"/>
    <property type="match status" value="1"/>
</dbReference>
<dbReference type="SUPFAM" id="SSF52540">
    <property type="entry name" value="P-loop containing nucleoside triphosphate hydrolases"/>
    <property type="match status" value="1"/>
</dbReference>
<comment type="similarity">
    <text evidence="2 11">Belongs to the shikimate kinase family.</text>
</comment>
<evidence type="ECO:0000256" key="9">
    <source>
        <dbReference type="ARBA" id="ARBA00023141"/>
    </source>
</evidence>
<dbReference type="InterPro" id="IPR023000">
    <property type="entry name" value="Shikimate_kinase_CS"/>
</dbReference>